<accession>A0A673LA33</accession>
<reference evidence="3" key="1">
    <citation type="submission" date="2025-08" db="UniProtKB">
        <authorList>
            <consortium name="Ensembl"/>
        </authorList>
    </citation>
    <scope>IDENTIFICATION</scope>
</reference>
<dbReference type="SUPFAM" id="SSF54001">
    <property type="entry name" value="Cysteine proteinases"/>
    <property type="match status" value="1"/>
</dbReference>
<dbReference type="PROSITE" id="PS50235">
    <property type="entry name" value="USP_3"/>
    <property type="match status" value="1"/>
</dbReference>
<sequence length="414" mass="47776">MRNNRRCAENHESHDDSSFKSLQIALNSMDGPYRLEDGVQSYFASTTLDGDDQMYCEACDEKSDTTWGCEIHEYPTILPLHLKRFVYDYWSCGFVKNDCPMDVPLHLSLGEQEYCLYAVINHRGSRYGGHYTADIRSFTESKWYSFDDSHVTEIDERKLERSREAYLLLYRKLDSPPVSQMRKETQNSHSTLTDPRTEELLQRSTAPSARVEHEEEPKTKTTEPVETGRAEQCGGAHNKPHLEVSAVTGRLRILVLSRPETHKKTLAEMIVSDARFSGESQLQHAETIRDALEMCSPAPHVVLWVARLGNNKDDFEAFEEIYRHLKEIYRPFAASEYIMIVFTSKGHPTESSKENAMQCYAGINNYHVLDINADLHVQVKELVTKLLKIVDQNENRRPRYDDAKKPPKRKHEKT</sequence>
<evidence type="ECO:0000259" key="2">
    <source>
        <dbReference type="PROSITE" id="PS50235"/>
    </source>
</evidence>
<dbReference type="GO" id="GO:0016579">
    <property type="term" value="P:protein deubiquitination"/>
    <property type="evidence" value="ECO:0007669"/>
    <property type="project" value="InterPro"/>
</dbReference>
<protein>
    <submittedName>
        <fullName evidence="3">Ubiquitin carboxyl-terminal hydrolase 26-like</fullName>
    </submittedName>
</protein>
<dbReference type="InterPro" id="IPR050164">
    <property type="entry name" value="Peptidase_C19"/>
</dbReference>
<dbReference type="PANTHER" id="PTHR24006">
    <property type="entry name" value="UBIQUITIN CARBOXYL-TERMINAL HYDROLASE"/>
    <property type="match status" value="1"/>
</dbReference>
<dbReference type="PANTHER" id="PTHR24006:SF899">
    <property type="entry name" value="UBIQUITIN CARBOXYL-TERMINAL HYDROLASE"/>
    <property type="match status" value="1"/>
</dbReference>
<name>A0A673LA33_9TELE</name>
<dbReference type="GO" id="GO:0005634">
    <property type="term" value="C:nucleus"/>
    <property type="evidence" value="ECO:0007669"/>
    <property type="project" value="TreeGrafter"/>
</dbReference>
<dbReference type="InterPro" id="IPR028889">
    <property type="entry name" value="USP"/>
</dbReference>
<keyword evidence="4" id="KW-1185">Reference proteome</keyword>
<dbReference type="InterPro" id="IPR027417">
    <property type="entry name" value="P-loop_NTPase"/>
</dbReference>
<dbReference type="Ensembl" id="ENSSRHT00000074496.1">
    <property type="protein sequence ID" value="ENSSRHP00000072512.1"/>
    <property type="gene ID" value="ENSSRHG00000036052.1"/>
</dbReference>
<organism evidence="3 4">
    <name type="scientific">Sinocyclocheilus rhinocerous</name>
    <dbReference type="NCBI Taxonomy" id="307959"/>
    <lineage>
        <taxon>Eukaryota</taxon>
        <taxon>Metazoa</taxon>
        <taxon>Chordata</taxon>
        <taxon>Craniata</taxon>
        <taxon>Vertebrata</taxon>
        <taxon>Euteleostomi</taxon>
        <taxon>Actinopterygii</taxon>
        <taxon>Neopterygii</taxon>
        <taxon>Teleostei</taxon>
        <taxon>Ostariophysi</taxon>
        <taxon>Cypriniformes</taxon>
        <taxon>Cyprinidae</taxon>
        <taxon>Cyprininae</taxon>
        <taxon>Sinocyclocheilus</taxon>
    </lineage>
</organism>
<dbReference type="GO" id="GO:0005829">
    <property type="term" value="C:cytosol"/>
    <property type="evidence" value="ECO:0007669"/>
    <property type="project" value="TreeGrafter"/>
</dbReference>
<feature type="region of interest" description="Disordered" evidence="1">
    <location>
        <begin position="178"/>
        <end position="239"/>
    </location>
</feature>
<dbReference type="AlphaFoldDB" id="A0A673LA33"/>
<dbReference type="GO" id="GO:0004843">
    <property type="term" value="F:cysteine-type deubiquitinase activity"/>
    <property type="evidence" value="ECO:0007669"/>
    <property type="project" value="InterPro"/>
</dbReference>
<gene>
    <name evidence="3" type="primary">LOC107719026</name>
</gene>
<dbReference type="InterPro" id="IPR018200">
    <property type="entry name" value="USP_CS"/>
</dbReference>
<reference evidence="3" key="2">
    <citation type="submission" date="2025-09" db="UniProtKB">
        <authorList>
            <consortium name="Ensembl"/>
        </authorList>
    </citation>
    <scope>IDENTIFICATION</scope>
</reference>
<feature type="compositionally biased region" description="Basic and acidic residues" evidence="1">
    <location>
        <begin position="210"/>
        <end position="229"/>
    </location>
</feature>
<dbReference type="InterPro" id="IPR001394">
    <property type="entry name" value="Peptidase_C19_UCH"/>
</dbReference>
<dbReference type="CDD" id="cd02257">
    <property type="entry name" value="Peptidase_C19"/>
    <property type="match status" value="1"/>
</dbReference>
<dbReference type="InterPro" id="IPR038765">
    <property type="entry name" value="Papain-like_cys_pep_sf"/>
</dbReference>
<dbReference type="Pfam" id="PF00443">
    <property type="entry name" value="UCH"/>
    <property type="match status" value="1"/>
</dbReference>
<evidence type="ECO:0000313" key="4">
    <source>
        <dbReference type="Proteomes" id="UP000472270"/>
    </source>
</evidence>
<evidence type="ECO:0000256" key="1">
    <source>
        <dbReference type="SAM" id="MobiDB-lite"/>
    </source>
</evidence>
<dbReference type="PROSITE" id="PS00973">
    <property type="entry name" value="USP_2"/>
    <property type="match status" value="1"/>
</dbReference>
<dbReference type="Gene3D" id="3.40.50.300">
    <property type="entry name" value="P-loop containing nucleotide triphosphate hydrolases"/>
    <property type="match status" value="1"/>
</dbReference>
<dbReference type="Proteomes" id="UP000472270">
    <property type="component" value="Unassembled WGS sequence"/>
</dbReference>
<dbReference type="Gene3D" id="3.90.70.10">
    <property type="entry name" value="Cysteine proteinases"/>
    <property type="match status" value="1"/>
</dbReference>
<evidence type="ECO:0000313" key="3">
    <source>
        <dbReference type="Ensembl" id="ENSSRHP00000072512.1"/>
    </source>
</evidence>
<proteinExistence type="predicted"/>
<feature type="domain" description="USP" evidence="2">
    <location>
        <begin position="1"/>
        <end position="173"/>
    </location>
</feature>